<dbReference type="EMBL" id="CAXAMN010025708">
    <property type="protein sequence ID" value="CAK9097296.1"/>
    <property type="molecule type" value="Genomic_DNA"/>
</dbReference>
<feature type="compositionally biased region" description="Basic and acidic residues" evidence="1">
    <location>
        <begin position="78"/>
        <end position="90"/>
    </location>
</feature>
<feature type="region of interest" description="Disordered" evidence="1">
    <location>
        <begin position="78"/>
        <end position="119"/>
    </location>
</feature>
<reference evidence="2 3" key="1">
    <citation type="submission" date="2024-02" db="EMBL/GenBank/DDBJ databases">
        <authorList>
            <person name="Chen Y."/>
            <person name="Shah S."/>
            <person name="Dougan E. K."/>
            <person name="Thang M."/>
            <person name="Chan C."/>
        </authorList>
    </citation>
    <scope>NUCLEOTIDE SEQUENCE [LARGE SCALE GENOMIC DNA]</scope>
</reference>
<gene>
    <name evidence="2" type="ORF">CCMP2556_LOCUS46205</name>
</gene>
<organism evidence="2 3">
    <name type="scientific">Durusdinium trenchii</name>
    <dbReference type="NCBI Taxonomy" id="1381693"/>
    <lineage>
        <taxon>Eukaryota</taxon>
        <taxon>Sar</taxon>
        <taxon>Alveolata</taxon>
        <taxon>Dinophyceae</taxon>
        <taxon>Suessiales</taxon>
        <taxon>Symbiodiniaceae</taxon>
        <taxon>Durusdinium</taxon>
    </lineage>
</organism>
<evidence type="ECO:0000313" key="2">
    <source>
        <dbReference type="EMBL" id="CAK9097296.1"/>
    </source>
</evidence>
<keyword evidence="3" id="KW-1185">Reference proteome</keyword>
<feature type="non-terminal residue" evidence="2">
    <location>
        <position position="1"/>
    </location>
</feature>
<proteinExistence type="predicted"/>
<feature type="non-terminal residue" evidence="2">
    <location>
        <position position="119"/>
    </location>
</feature>
<comment type="caution">
    <text evidence="2">The sequence shown here is derived from an EMBL/GenBank/DDBJ whole genome shotgun (WGS) entry which is preliminary data.</text>
</comment>
<name>A0ABP0RDC1_9DINO</name>
<dbReference type="Proteomes" id="UP001642484">
    <property type="component" value="Unassembled WGS sequence"/>
</dbReference>
<evidence type="ECO:0000256" key="1">
    <source>
        <dbReference type="SAM" id="MobiDB-lite"/>
    </source>
</evidence>
<sequence>VFSSVARLADRPLEIRISVHHYDSVGSLQNPNHLNPNDCDVRSFVIGTDVVVSRDTPARKQQPSGSVDLGFALHFTEMKKPTQTRKESTGKVKNNKLPVADGVTAPAKKPRKRPAVDAS</sequence>
<evidence type="ECO:0000313" key="3">
    <source>
        <dbReference type="Proteomes" id="UP001642484"/>
    </source>
</evidence>
<accession>A0ABP0RDC1</accession>
<protein>
    <submittedName>
        <fullName evidence="2">Uncharacterized protein</fullName>
    </submittedName>
</protein>